<reference evidence="1" key="1">
    <citation type="submission" date="2021-04" db="EMBL/GenBank/DDBJ databases">
        <title>Draft genome sequence of Xylanibacillus composti strain K13.</title>
        <authorList>
            <person name="Uke A."/>
            <person name="Chhe C."/>
            <person name="Baramee S."/>
            <person name="Kosugi A."/>
        </authorList>
    </citation>
    <scope>NUCLEOTIDE SEQUENCE</scope>
    <source>
        <strain evidence="1">K13</strain>
    </source>
</reference>
<keyword evidence="2" id="KW-1185">Reference proteome</keyword>
<name>A0A8J4H265_9BACL</name>
<dbReference type="AlphaFoldDB" id="A0A8J4H265"/>
<sequence length="227" mass="25513">MVWMGIAAAIGFSWMQWGNDRFDVGGKAHAAELVFEEADAGFRYGLPMDPARIARYYKKLSNDLGEFFIYMYKYKEGFYAGADIGGQLFELAEVGYGTNPELIELDESMLFGVPSIRVRGYCGMACPTVDYITVKDGYPYVWLHVDAAVQEYDLDQDGVKDLITTVGTPLETHIYMMKDGVLLRASVNEALHSKSVSFFQDGRFIAYEPNSALTRSYRFQDGVLVSK</sequence>
<evidence type="ECO:0000313" key="2">
    <source>
        <dbReference type="Proteomes" id="UP000677918"/>
    </source>
</evidence>
<organism evidence="1 2">
    <name type="scientific">Xylanibacillus composti</name>
    <dbReference type="NCBI Taxonomy" id="1572762"/>
    <lineage>
        <taxon>Bacteria</taxon>
        <taxon>Bacillati</taxon>
        <taxon>Bacillota</taxon>
        <taxon>Bacilli</taxon>
        <taxon>Bacillales</taxon>
        <taxon>Paenibacillaceae</taxon>
        <taxon>Xylanibacillus</taxon>
    </lineage>
</organism>
<comment type="caution">
    <text evidence="1">The sequence shown here is derived from an EMBL/GenBank/DDBJ whole genome shotgun (WGS) entry which is preliminary data.</text>
</comment>
<accession>A0A8J4H265</accession>
<dbReference type="Proteomes" id="UP000677918">
    <property type="component" value="Unassembled WGS sequence"/>
</dbReference>
<protein>
    <submittedName>
        <fullName evidence="1">Uncharacterized protein</fullName>
    </submittedName>
</protein>
<proteinExistence type="predicted"/>
<evidence type="ECO:0000313" key="1">
    <source>
        <dbReference type="EMBL" id="GIQ67614.1"/>
    </source>
</evidence>
<dbReference type="EMBL" id="BOVK01000006">
    <property type="protein sequence ID" value="GIQ67614.1"/>
    <property type="molecule type" value="Genomic_DNA"/>
</dbReference>
<gene>
    <name evidence="1" type="ORF">XYCOK13_04380</name>
</gene>